<dbReference type="PANTHER" id="PTHR28008">
    <property type="entry name" value="DOMAIN PROTEIN, PUTATIVE (AFU_ORTHOLOGUE AFUA_3G10980)-RELATED"/>
    <property type="match status" value="1"/>
</dbReference>
<feature type="domain" description="VanZ-like" evidence="2">
    <location>
        <begin position="40"/>
        <end position="117"/>
    </location>
</feature>
<comment type="caution">
    <text evidence="3">The sequence shown here is derived from an EMBL/GenBank/DDBJ whole genome shotgun (WGS) entry which is preliminary data.</text>
</comment>
<keyword evidence="1" id="KW-0472">Membrane</keyword>
<gene>
    <name evidence="3" type="ORF">LOC68_04055</name>
</gene>
<accession>A0A9X1MJN9</accession>
<protein>
    <submittedName>
        <fullName evidence="3">VanZ family protein</fullName>
    </submittedName>
</protein>
<dbReference type="RefSeq" id="WP_230216041.1">
    <property type="nucleotide sequence ID" value="NZ_JAJKFT010000004.1"/>
</dbReference>
<dbReference type="PANTHER" id="PTHR28008:SF1">
    <property type="entry name" value="DOMAIN PROTEIN, PUTATIVE (AFU_ORTHOLOGUE AFUA_3G10980)-RELATED"/>
    <property type="match status" value="1"/>
</dbReference>
<reference evidence="3" key="1">
    <citation type="submission" date="2021-11" db="EMBL/GenBank/DDBJ databases">
        <title>Genome sequence.</title>
        <authorList>
            <person name="Sun Q."/>
        </authorList>
    </citation>
    <scope>NUCLEOTIDE SEQUENCE</scope>
    <source>
        <strain evidence="3">JC732</strain>
    </source>
</reference>
<feature type="transmembrane region" description="Helical" evidence="1">
    <location>
        <begin position="44"/>
        <end position="64"/>
    </location>
</feature>
<dbReference type="NCBIfam" id="NF037970">
    <property type="entry name" value="vanZ_1"/>
    <property type="match status" value="1"/>
</dbReference>
<sequence length="132" mass="14714">MNRLVAARWYILAGALWLSAFVATHWPGERFPTLLRGWENWDKAIHFSMFVVLGLILSVIAGRFSKIGPLFVWPVLAAYGLLDEVTQSFVPGRTCDGLDWMTDCLGAAVGVGLYFLFARLRNPEPAETPLSD</sequence>
<evidence type="ECO:0000259" key="2">
    <source>
        <dbReference type="Pfam" id="PF04892"/>
    </source>
</evidence>
<evidence type="ECO:0000313" key="3">
    <source>
        <dbReference type="EMBL" id="MCC9627557.1"/>
    </source>
</evidence>
<dbReference type="AlphaFoldDB" id="A0A9X1MJN9"/>
<keyword evidence="1" id="KW-0812">Transmembrane</keyword>
<evidence type="ECO:0000313" key="4">
    <source>
        <dbReference type="Proteomes" id="UP001139103"/>
    </source>
</evidence>
<dbReference type="Proteomes" id="UP001139103">
    <property type="component" value="Unassembled WGS sequence"/>
</dbReference>
<organism evidence="3 4">
    <name type="scientific">Blastopirellula sediminis</name>
    <dbReference type="NCBI Taxonomy" id="2894196"/>
    <lineage>
        <taxon>Bacteria</taxon>
        <taxon>Pseudomonadati</taxon>
        <taxon>Planctomycetota</taxon>
        <taxon>Planctomycetia</taxon>
        <taxon>Pirellulales</taxon>
        <taxon>Pirellulaceae</taxon>
        <taxon>Blastopirellula</taxon>
    </lineage>
</organism>
<dbReference type="Pfam" id="PF04892">
    <property type="entry name" value="VanZ"/>
    <property type="match status" value="1"/>
</dbReference>
<evidence type="ECO:0000256" key="1">
    <source>
        <dbReference type="SAM" id="Phobius"/>
    </source>
</evidence>
<dbReference type="EMBL" id="JAJKFT010000004">
    <property type="protein sequence ID" value="MCC9627557.1"/>
    <property type="molecule type" value="Genomic_DNA"/>
</dbReference>
<feature type="transmembrane region" description="Helical" evidence="1">
    <location>
        <begin position="7"/>
        <end position="24"/>
    </location>
</feature>
<dbReference type="InterPro" id="IPR006976">
    <property type="entry name" value="VanZ-like"/>
</dbReference>
<proteinExistence type="predicted"/>
<keyword evidence="4" id="KW-1185">Reference proteome</keyword>
<keyword evidence="1" id="KW-1133">Transmembrane helix</keyword>
<name>A0A9X1MJN9_9BACT</name>